<protein>
    <recommendedName>
        <fullName evidence="2 7">Carbonic anhydrase</fullName>
        <ecNumber evidence="2 7">4.2.1.1</ecNumber>
    </recommendedName>
    <alternativeName>
        <fullName evidence="7">Carbonate dehydratase</fullName>
    </alternativeName>
</protein>
<dbReference type="InterPro" id="IPR001765">
    <property type="entry name" value="Carbonic_anhydrase"/>
</dbReference>
<dbReference type="Pfam" id="PF00484">
    <property type="entry name" value="Pro_CA"/>
    <property type="match status" value="1"/>
</dbReference>
<dbReference type="EC" id="4.2.1.1" evidence="2 7"/>
<dbReference type="PANTHER" id="PTHR11002">
    <property type="entry name" value="CARBONIC ANHYDRASE"/>
    <property type="match status" value="1"/>
</dbReference>
<dbReference type="SUPFAM" id="SSF53056">
    <property type="entry name" value="beta-carbonic anhydrase, cab"/>
    <property type="match status" value="1"/>
</dbReference>
<feature type="binding site" evidence="6">
    <location>
        <position position="206"/>
    </location>
    <ligand>
        <name>Zn(2+)</name>
        <dbReference type="ChEBI" id="CHEBI:29105"/>
    </ligand>
</feature>
<dbReference type="InterPro" id="IPR015892">
    <property type="entry name" value="Carbonic_anhydrase_CS"/>
</dbReference>
<dbReference type="GO" id="GO:0008270">
    <property type="term" value="F:zinc ion binding"/>
    <property type="evidence" value="ECO:0007669"/>
    <property type="project" value="UniProtKB-UniRule"/>
</dbReference>
<dbReference type="PANTHER" id="PTHR11002:SF79">
    <property type="entry name" value="CARBONIC ANHYDRASE 2"/>
    <property type="match status" value="1"/>
</dbReference>
<organism evidence="8">
    <name type="scientific">Pyropia haitanensis</name>
    <name type="common">Red seaweed</name>
    <name type="synonym">Porphyra haitanensis</name>
    <dbReference type="NCBI Taxonomy" id="1262161"/>
    <lineage>
        <taxon>Eukaryota</taxon>
        <taxon>Rhodophyta</taxon>
        <taxon>Bangiophyceae</taxon>
        <taxon>Bangiales</taxon>
        <taxon>Bangiaceae</taxon>
        <taxon>Pyropia</taxon>
    </lineage>
</organism>
<evidence type="ECO:0000256" key="5">
    <source>
        <dbReference type="ARBA" id="ARBA00048348"/>
    </source>
</evidence>
<reference evidence="8" key="1">
    <citation type="journal article" date="2016" name="J. Appl. Phycol.">
        <title>Cloning, expression, and characterization of carbonic anhydrase genes from Pyropia haitanensis (Bangiales, Rhodophyta).</title>
        <authorList>
            <person name="Chen C.S."/>
            <person name="Dai Z.Z."/>
            <person name="Xu Y."/>
            <person name="Ji D."/>
            <person name="Xie C.T."/>
        </authorList>
    </citation>
    <scope>NUCLEOTIDE SEQUENCE</scope>
</reference>
<dbReference type="InterPro" id="IPR036874">
    <property type="entry name" value="Carbonic_anhydrase_sf"/>
</dbReference>
<evidence type="ECO:0000256" key="4">
    <source>
        <dbReference type="ARBA" id="ARBA00023239"/>
    </source>
</evidence>
<keyword evidence="6" id="KW-0479">Metal-binding</keyword>
<dbReference type="Gene3D" id="3.40.1050.10">
    <property type="entry name" value="Carbonic anhydrase"/>
    <property type="match status" value="1"/>
</dbReference>
<comment type="cofactor">
    <cofactor evidence="6">
        <name>Zn(2+)</name>
        <dbReference type="ChEBI" id="CHEBI:29105"/>
    </cofactor>
    <text evidence="6">Binds 1 zinc ion per subunit.</text>
</comment>
<keyword evidence="4 7" id="KW-0456">Lyase</keyword>
<evidence type="ECO:0000256" key="3">
    <source>
        <dbReference type="ARBA" id="ARBA00022833"/>
    </source>
</evidence>
<evidence type="ECO:0000256" key="6">
    <source>
        <dbReference type="PIRSR" id="PIRSR601765-1"/>
    </source>
</evidence>
<accession>A0A075WV83</accession>
<feature type="binding site" evidence="6">
    <location>
        <position position="209"/>
    </location>
    <ligand>
        <name>Zn(2+)</name>
        <dbReference type="ChEBI" id="CHEBI:29105"/>
    </ligand>
</feature>
<feature type="binding site" evidence="6">
    <location>
        <position position="152"/>
    </location>
    <ligand>
        <name>Zn(2+)</name>
        <dbReference type="ChEBI" id="CHEBI:29105"/>
    </ligand>
</feature>
<dbReference type="SMART" id="SM00947">
    <property type="entry name" value="Pro_CA"/>
    <property type="match status" value="1"/>
</dbReference>
<name>A0A075WV83_PYRHA</name>
<comment type="similarity">
    <text evidence="1 7">Belongs to the beta-class carbonic anhydrase family.</text>
</comment>
<evidence type="ECO:0000256" key="1">
    <source>
        <dbReference type="ARBA" id="ARBA00006217"/>
    </source>
</evidence>
<dbReference type="PROSITE" id="PS00705">
    <property type="entry name" value="PROK_CO2_ANHYDRASE_2"/>
    <property type="match status" value="1"/>
</dbReference>
<dbReference type="GO" id="GO:0004089">
    <property type="term" value="F:carbonate dehydratase activity"/>
    <property type="evidence" value="ECO:0007669"/>
    <property type="project" value="UniProtKB-UniRule"/>
</dbReference>
<evidence type="ECO:0000256" key="2">
    <source>
        <dbReference type="ARBA" id="ARBA00012925"/>
    </source>
</evidence>
<evidence type="ECO:0000313" key="8">
    <source>
        <dbReference type="EMBL" id="AIH04938.1"/>
    </source>
</evidence>
<proteinExistence type="evidence at transcript level"/>
<sequence length="307" mass="32011">MGGLSLAALRPAYFNGRRPHVACSPRTPALAWHLPHLLQVVFSIFPVRPPLVVFLSLVSSNPLACRPPFPAHPHPSTMAALASPTSVPATNGEPLPSLVGDCPAGDKVWASLLASNALFATMGERPPADAVSVTHRGSLAAGQSPPAVVVTCAGSRVSPELLFARGLGELFVIRTAGNTTCDDSTVASVEYAVKNLGASLVVVLGHTKCGAVAAAIATDADPDAMAEQPRLLAAFVKDKLLEPVQAIKLRESIDEDGFVASCEVENVHHAVRTLLTASSWMAKTRVAGRVKVVGAMYNLATGIVHEC</sequence>
<evidence type="ECO:0000256" key="7">
    <source>
        <dbReference type="RuleBase" id="RU003956"/>
    </source>
</evidence>
<comment type="function">
    <text evidence="7">Reversible hydration of carbon dioxide.</text>
</comment>
<dbReference type="AlphaFoldDB" id="A0A075WV83"/>
<comment type="catalytic activity">
    <reaction evidence="5 7">
        <text>hydrogencarbonate + H(+) = CO2 + H2O</text>
        <dbReference type="Rhea" id="RHEA:10748"/>
        <dbReference type="ChEBI" id="CHEBI:15377"/>
        <dbReference type="ChEBI" id="CHEBI:15378"/>
        <dbReference type="ChEBI" id="CHEBI:16526"/>
        <dbReference type="ChEBI" id="CHEBI:17544"/>
        <dbReference type="EC" id="4.2.1.1"/>
    </reaction>
</comment>
<dbReference type="EMBL" id="KJ778688">
    <property type="protein sequence ID" value="AIH04938.1"/>
    <property type="molecule type" value="mRNA"/>
</dbReference>
<dbReference type="GO" id="GO:0015976">
    <property type="term" value="P:carbon utilization"/>
    <property type="evidence" value="ECO:0007669"/>
    <property type="project" value="InterPro"/>
</dbReference>
<keyword evidence="3 6" id="KW-0862">Zinc</keyword>